<evidence type="ECO:0000313" key="2">
    <source>
        <dbReference type="Proteomes" id="UP000008070"/>
    </source>
</evidence>
<dbReference type="AlphaFoldDB" id="C7CEN9"/>
<dbReference type="HOGENOM" id="CLU_2753226_0_0_5"/>
<dbReference type="KEGG" id="mdi:METDI4361"/>
<proteinExistence type="predicted"/>
<protein>
    <submittedName>
        <fullName evidence="1">Uncharacterized protein</fullName>
    </submittedName>
</protein>
<organism evidence="1 2">
    <name type="scientific">Methylorubrum extorquens (strain DSM 6343 / CIP 106787 / DM4)</name>
    <name type="common">Methylobacterium extorquens</name>
    <dbReference type="NCBI Taxonomy" id="661410"/>
    <lineage>
        <taxon>Bacteria</taxon>
        <taxon>Pseudomonadati</taxon>
        <taxon>Pseudomonadota</taxon>
        <taxon>Alphaproteobacteria</taxon>
        <taxon>Hyphomicrobiales</taxon>
        <taxon>Methylobacteriaceae</taxon>
        <taxon>Methylorubrum</taxon>
    </lineage>
</organism>
<sequence>MAPRAAGRPIRCEGAMTEADVRTRACRLAEALSGETDPVAVRAALAGLTPQQANKVVRAAAALRARTTVH</sequence>
<name>C7CEN9_METED</name>
<evidence type="ECO:0000313" key="1">
    <source>
        <dbReference type="EMBL" id="CAX25991.1"/>
    </source>
</evidence>
<dbReference type="EMBL" id="FP103042">
    <property type="protein sequence ID" value="CAX25991.1"/>
    <property type="molecule type" value="Genomic_DNA"/>
</dbReference>
<accession>C7CEN9</accession>
<reference evidence="2" key="1">
    <citation type="journal article" date="2009" name="PLoS ONE">
        <title>Methylobacterium genome sequences: a reference blueprint to investigate microbial metabolism of C1 compounds from natural and industrial sources.</title>
        <authorList>
            <person name="Vuilleumier S."/>
            <person name="Chistoserdova L."/>
            <person name="Lee M.-C."/>
            <person name="Bringel F."/>
            <person name="Lajus A."/>
            <person name="Zhou Y."/>
            <person name="Gourion B."/>
            <person name="Barbe V."/>
            <person name="Chang J."/>
            <person name="Cruveiller S."/>
            <person name="Dossat C."/>
            <person name="Gillett W."/>
            <person name="Gruffaz C."/>
            <person name="Haugen E."/>
            <person name="Hourcade E."/>
            <person name="Levy R."/>
            <person name="Mangenot S."/>
            <person name="Muller E."/>
            <person name="Nadalig T."/>
            <person name="Pagni M."/>
            <person name="Penny C."/>
            <person name="Peyraud R."/>
            <person name="Robinson D.G."/>
            <person name="Roche D."/>
            <person name="Rouy Z."/>
            <person name="Saenampechek C."/>
            <person name="Salvignol G."/>
            <person name="Vallenet D."/>
            <person name="Wu Z."/>
            <person name="Marx C.J."/>
            <person name="Vorholt J.A."/>
            <person name="Olson M.V."/>
            <person name="Kaul R."/>
            <person name="Weissenbach J."/>
            <person name="Medigue C."/>
            <person name="Lidstrom M.E."/>
        </authorList>
    </citation>
    <scope>NUCLEOTIDE SEQUENCE [LARGE SCALE GENOMIC DNA]</scope>
    <source>
        <strain evidence="2">DSM 6343 / CIP 106787 / DM4</strain>
    </source>
</reference>
<dbReference type="Proteomes" id="UP000008070">
    <property type="component" value="Chromosome"/>
</dbReference>
<gene>
    <name evidence="1" type="ORF">METD_I4361</name>
</gene>